<dbReference type="Proteomes" id="UP000245761">
    <property type="component" value="Unassembled WGS sequence"/>
</dbReference>
<dbReference type="Proteomes" id="UP000845800">
    <property type="component" value="Unassembled WGS sequence"/>
</dbReference>
<reference evidence="7 12" key="2">
    <citation type="submission" date="2016-10" db="EMBL/GenBank/DDBJ databases">
        <title>Whole genome sequences of antibiotic resistant commensal Escherichia coli from healthy Australian adults.</title>
        <authorList>
            <person name="Moran R.A."/>
            <person name="Anantham S."/>
            <person name="Nigro S.J."/>
            <person name="Holt K.E."/>
            <person name="Hall R.M."/>
        </authorList>
    </citation>
    <scope>NUCLEOTIDE SEQUENCE [LARGE SCALE GENOMIC DNA]</scope>
    <source>
        <strain evidence="7 12">2.3-R4</strain>
    </source>
</reference>
<evidence type="ECO:0000313" key="11">
    <source>
        <dbReference type="Proteomes" id="UP000184277"/>
    </source>
</evidence>
<evidence type="ECO:0000313" key="12">
    <source>
        <dbReference type="Proteomes" id="UP000188855"/>
    </source>
</evidence>
<reference evidence="2 17" key="7">
    <citation type="submission" date="2019-12" db="EMBL/GenBank/DDBJ databases">
        <authorList>
            <consortium name="NARMS: The National Antimicrobial Resistance Monitoring System"/>
        </authorList>
    </citation>
    <scope>NUCLEOTIDE SEQUENCE [LARGE SCALE GENOMIC DNA]</scope>
    <source>
        <strain evidence="5 15">CVM N17EC0060</strain>
        <strain evidence="2 17">CVM N19EC0189</strain>
    </source>
</reference>
<dbReference type="AlphaFoldDB" id="A0A0D8VGA5"/>
<dbReference type="InterPro" id="IPR011090">
    <property type="entry name" value="Integr_conj_element_PFL4709"/>
</dbReference>
<dbReference type="Pfam" id="PF07511">
    <property type="entry name" value="DUF1525"/>
    <property type="match status" value="1"/>
</dbReference>
<dbReference type="Proteomes" id="UP000272336">
    <property type="component" value="Unassembled WGS sequence"/>
</dbReference>
<accession>A0A0D8VGA5</accession>
<evidence type="ECO:0000313" key="13">
    <source>
        <dbReference type="Proteomes" id="UP000236598"/>
    </source>
</evidence>
<reference evidence="10" key="9">
    <citation type="submission" date="2021-02" db="EMBL/GenBank/DDBJ databases">
        <title>Co-localization of colistin and carbapenem -resistance genes on a novel transferable IncHI2 plasmid in Escherichia coli from chicken-origin.</title>
        <authorList>
            <person name="Hoffmann M."/>
            <person name="Balkey M."/>
            <person name="Ronco T."/>
            <person name="Hendriksen R.S."/>
        </authorList>
    </citation>
    <scope>NUCLEOTIDE SEQUENCE</scope>
    <source>
        <strain evidence="10">CFSAN083829</strain>
    </source>
</reference>
<evidence type="ECO:0000313" key="8">
    <source>
        <dbReference type="EMBL" id="PNY64980.1"/>
    </source>
</evidence>
<protein>
    <submittedName>
        <fullName evidence="8">DUF1525 domain-containing protein</fullName>
    </submittedName>
</protein>
<dbReference type="EMBL" id="DABERK010000051">
    <property type="protein sequence ID" value="HAI5335105.1"/>
    <property type="molecule type" value="Genomic_DNA"/>
</dbReference>
<dbReference type="Proteomes" id="UP000236598">
    <property type="component" value="Unassembled WGS sequence"/>
</dbReference>
<dbReference type="Proteomes" id="UP000184277">
    <property type="component" value="Unassembled WGS sequence"/>
</dbReference>
<dbReference type="Proteomes" id="UP000300926">
    <property type="component" value="Unassembled WGS sequence"/>
</dbReference>
<dbReference type="EMBL" id="MOKI01000080">
    <property type="protein sequence ID" value="OJR47851.1"/>
    <property type="molecule type" value="Genomic_DNA"/>
</dbReference>
<evidence type="ECO:0000313" key="4">
    <source>
        <dbReference type="EMBL" id="HAI5335105.1"/>
    </source>
</evidence>
<evidence type="ECO:0000313" key="16">
    <source>
        <dbReference type="Proteomes" id="UP000300926"/>
    </source>
</evidence>
<sequence length="92" mass="10243">MYRIFCSLFFLPLAASAGTTIYTDSQHLPVNPPDGVRVVLLDAPEQLQSRFWGLLPADAGEAESVVRVRMKSPEWQTMQAELAGHYRDVAHA</sequence>
<dbReference type="EMBL" id="PPHQ01000038">
    <property type="protein sequence ID" value="PNY64980.1"/>
    <property type="molecule type" value="Genomic_DNA"/>
</dbReference>
<dbReference type="EMBL" id="BFIH01000051">
    <property type="protein sequence ID" value="GCO34507.1"/>
    <property type="molecule type" value="Genomic_DNA"/>
</dbReference>
<feature type="signal peptide" evidence="1">
    <location>
        <begin position="1"/>
        <end position="17"/>
    </location>
</feature>
<dbReference type="EMBL" id="MPAF01000066">
    <property type="protein sequence ID" value="OOK24471.1"/>
    <property type="molecule type" value="Genomic_DNA"/>
</dbReference>
<reference evidence="4" key="8">
    <citation type="submission" date="2020-03" db="EMBL/GenBank/DDBJ databases">
        <authorList>
            <consortium name="NCBI Pathogen Detection Project"/>
        </authorList>
    </citation>
    <scope>NUCLEOTIDE SEQUENCE</scope>
    <source>
        <strain evidence="4">AMC_487</strain>
    </source>
</reference>
<dbReference type="Proteomes" id="UP000534496">
    <property type="component" value="Unassembled WGS sequence"/>
</dbReference>
<evidence type="ECO:0000313" key="5">
    <source>
        <dbReference type="EMBL" id="MGE17181.1"/>
    </source>
</evidence>
<evidence type="ECO:0000313" key="15">
    <source>
        <dbReference type="Proteomes" id="UP000272336"/>
    </source>
</evidence>
<evidence type="ECO:0000313" key="6">
    <source>
        <dbReference type="EMBL" id="OJR47851.1"/>
    </source>
</evidence>
<keyword evidence="1" id="KW-0732">Signal</keyword>
<reference evidence="6 11" key="1">
    <citation type="submission" date="2016-10" db="EMBL/GenBank/DDBJ databases">
        <title>Comprehensive resistome analysis reveals the prevalence of NDM and MCR-1 in Chinese poultry production.</title>
        <authorList>
            <person name="Wang Y."/>
            <person name="Zhang R."/>
            <person name="Li J."/>
            <person name="Wu Z."/>
            <person name="Wenjuan Y."/>
            <person name="Schwarz S."/>
            <person name="Tyrrell J."/>
            <person name="Zheng Y."/>
            <person name="Wang S."/>
            <person name="Shen Z."/>
            <person name="Liu Z."/>
            <person name="Lei L."/>
            <person name="Li M."/>
            <person name="Zhang Q."/>
            <person name="Wu C."/>
            <person name="Zhang Q."/>
            <person name="Wu Y."/>
            <person name="Walsh T."/>
            <person name="Shen J."/>
        </authorList>
    </citation>
    <scope>NUCLEOTIDE SEQUENCE [LARGE SCALE GENOMIC DNA]</scope>
    <source>
        <strain evidence="6 11">570</strain>
    </source>
</reference>
<feature type="chain" id="PRO_5014223862" evidence="1">
    <location>
        <begin position="18"/>
        <end position="92"/>
    </location>
</feature>
<evidence type="ECO:0000313" key="14">
    <source>
        <dbReference type="Proteomes" id="UP000245761"/>
    </source>
</evidence>
<reference evidence="4" key="3">
    <citation type="journal article" date="2018" name="Genome Biol.">
        <title>SKESA: strategic k-mer extension for scrupulous assemblies.</title>
        <authorList>
            <person name="Souvorov A."/>
            <person name="Agarwala R."/>
            <person name="Lipman D.J."/>
        </authorList>
    </citation>
    <scope>NUCLEOTIDE SEQUENCE [LARGE SCALE GENOMIC DNA]</scope>
    <source>
        <strain evidence="4">AMC_487</strain>
    </source>
</reference>
<reference evidence="9 14" key="5">
    <citation type="submission" date="2018-04" db="EMBL/GenBank/DDBJ databases">
        <title>Draft Genomic Sequencing Of Potential Extraintestinal Pathogenic Escherichia coli B8S56 Isolated from Retail Chicken Skin.</title>
        <authorList>
            <person name="Xu A."/>
            <person name="Tilman S."/>
            <person name="Wisser-Parker K."/>
            <person name="Scullen O.J."/>
            <person name="Sommers C."/>
        </authorList>
    </citation>
    <scope>NUCLEOTIDE SEQUENCE [LARGE SCALE GENOMIC DNA]</scope>
    <source>
        <strain evidence="9 14">B8S56</strain>
    </source>
</reference>
<dbReference type="EMBL" id="AASVQO010000044">
    <property type="protein sequence ID" value="EFH3676685.1"/>
    <property type="molecule type" value="Genomic_DNA"/>
</dbReference>
<evidence type="ECO:0000313" key="3">
    <source>
        <dbReference type="EMBL" id="GCO34507.1"/>
    </source>
</evidence>
<organism evidence="8 13">
    <name type="scientific">Escherichia coli</name>
    <dbReference type="NCBI Taxonomy" id="562"/>
    <lineage>
        <taxon>Bacteria</taxon>
        <taxon>Pseudomonadati</taxon>
        <taxon>Pseudomonadota</taxon>
        <taxon>Gammaproteobacteria</taxon>
        <taxon>Enterobacterales</taxon>
        <taxon>Enterobacteriaceae</taxon>
        <taxon>Escherichia</taxon>
    </lineage>
</organism>
<name>A0A0D8VGA5_ECOLX</name>
<evidence type="ECO:0000256" key="1">
    <source>
        <dbReference type="SAM" id="SignalP"/>
    </source>
</evidence>
<reference evidence="8 13" key="4">
    <citation type="submission" date="2018-01" db="EMBL/GenBank/DDBJ databases">
        <title>Draft Genomic Sequencing Of Potential Extraintestinal Pathogenic Escherichia coli B8S18 Isolated From Retail Chicken Skin.</title>
        <authorList>
            <person name="Xu A."/>
            <person name="Tilman S."/>
            <person name="Wisser-Parker K."/>
            <person name="Sheen S."/>
            <person name="Sommers C."/>
        </authorList>
    </citation>
    <scope>NUCLEOTIDE SEQUENCE [LARGE SCALE GENOMIC DNA]</scope>
    <source>
        <strain evidence="8 13">B8S18Com</strain>
    </source>
</reference>
<evidence type="ECO:0000313" key="7">
    <source>
        <dbReference type="EMBL" id="OOK24471.1"/>
    </source>
</evidence>
<dbReference type="EMBL" id="QEMT01000125">
    <property type="protein sequence ID" value="PWH50210.1"/>
    <property type="molecule type" value="Genomic_DNA"/>
</dbReference>
<gene>
    <name evidence="6" type="ORF">BK383_26760</name>
    <name evidence="7" type="ORF">BMT91_23245</name>
    <name evidence="8" type="ORF">C2M16_26065</name>
    <name evidence="5" type="ORF">D9D43_27285</name>
    <name evidence="9" type="ORF">DD762_28315</name>
    <name evidence="3" type="ORF">ExPECSC038_03147</name>
    <name evidence="2" type="ORF">F9461_26485</name>
    <name evidence="4" type="ORF">HJQ60_005222</name>
    <name evidence="10" type="ORF">JNP96_02735</name>
</gene>
<evidence type="ECO:0000313" key="2">
    <source>
        <dbReference type="EMBL" id="EFH3676685.1"/>
    </source>
</evidence>
<dbReference type="EMBL" id="RNLZ01000117">
    <property type="protein sequence ID" value="MGE17181.1"/>
    <property type="molecule type" value="Genomic_DNA"/>
</dbReference>
<dbReference type="EMBL" id="CP070393">
    <property type="protein sequence ID" value="QRZ97973.1"/>
    <property type="molecule type" value="Genomic_DNA"/>
</dbReference>
<evidence type="ECO:0000313" key="10">
    <source>
        <dbReference type="EMBL" id="QRZ97973.1"/>
    </source>
</evidence>
<dbReference type="Proteomes" id="UP000663166">
    <property type="component" value="Chromosome"/>
</dbReference>
<dbReference type="Proteomes" id="UP000188855">
    <property type="component" value="Unassembled WGS sequence"/>
</dbReference>
<reference evidence="3 16" key="6">
    <citation type="submission" date="2018-04" db="EMBL/GenBank/DDBJ databases">
        <title>Large scale genomics of bovine and human commensal E. coli to reveal the emerging process of EHEC.</title>
        <authorList>
            <person name="Arimizu Y."/>
            <person name="Ogura Y."/>
        </authorList>
    </citation>
    <scope>NUCLEOTIDE SEQUENCE [LARGE SCALE GENOMIC DNA]</scope>
    <source>
        <strain evidence="3 16">ECSC038</strain>
    </source>
</reference>
<proteinExistence type="predicted"/>
<evidence type="ECO:0000313" key="17">
    <source>
        <dbReference type="Proteomes" id="UP000534496"/>
    </source>
</evidence>
<evidence type="ECO:0000313" key="9">
    <source>
        <dbReference type="EMBL" id="PWH50210.1"/>
    </source>
</evidence>